<sequence length="990" mass="112360">MTDYRKINNLVGWVVFFIATVVYVLTLEPTASFWDAGEFIACSYKLLVPHPPGAPFYLLVGRMFSMFAGDPSQVAWWVNLLSALCSSFTVLFLFWTITIFAKKLLIKEGEAPTAGNILLVMGAGVVGALAYTFSDSAWFSAVEAEVYAMSSFFTAIVFWAMLRWEEKVGEAHSDKWLVLIAYLVGLSIGAHLLNLVTIPALAFIYYYRLYKPTLTGGLIAFGISAVIVMAILWGVIPGLPSVAGRVEVFFVNSLGMPFGSGLIIFVILVVAAIAYGITYSIKHNKRVLNTALLSLVFVLIGYSSYMIIPIRSSYDPTIDENDPDDIMSVVSYLKREQYGDRPLLYGPQYNAQPIGQEEGGKRFIKGDKKYIETEPKIEPVYDDKDLTLLPRIYSDNPQHIDEYKKWVDLREGQTPTFGQNMSYLLNYQLGHMYWRYFLWNFVGRESDVQNAGVVWFVDNEPGLPEQVAESKARNNFFALPLIIGILGLIYQVRKDEKNAFIVGLLFFFTGLAIALYLNQPPSEPRERDYTFAGSYYAFSIWIGLGVVGLAALLEKVLRGDATRAAVATMLCLLVPGIMAAEGWDDHDRSKRYQSVDSARNLLDSVAPNGILFTNGDNDTFPLWYVQEVEGYRTDVRVAVLSYLNTDWYVEQMMRPSYKSAPWPLTLGIENYRQGTNDYLPFDQKPQVAAGIDLKQFIDLVKQNHPALQVQYGAGNTLLTFPTKTFVLNVDKEKVDNMNFIPEEKEGEIVDQMKWVINKSLLEKKHLVMLDLLATNNWERPVYFSTTVNSADFIGLSEYFQLDGLAWRIVPVKTSADKDQGFLSSPGYLNKEVMYNNLMKEFQFRNFDDPSIFYDENYYRFTANARDKFGKLAAAYLADGNKQRAKELVDYCFKVMPLETVPYDYYTPQFITIYADLGDEKKAEKLLNDMAKSSGQALNYYLSKGALFDMEIQTNLLVMQQLVFAAQELGMQERALELERQFTQYLQSMRR</sequence>
<dbReference type="Pfam" id="PF11028">
    <property type="entry name" value="TMEM260-like"/>
    <property type="match status" value="1"/>
</dbReference>
<feature type="transmembrane region" description="Helical" evidence="1">
    <location>
        <begin position="7"/>
        <end position="25"/>
    </location>
</feature>
<feature type="transmembrane region" description="Helical" evidence="1">
    <location>
        <begin position="74"/>
        <end position="101"/>
    </location>
</feature>
<organism evidence="2 3">
    <name type="scientific">Pontibacter populi</name>
    <dbReference type="NCBI Taxonomy" id="890055"/>
    <lineage>
        <taxon>Bacteria</taxon>
        <taxon>Pseudomonadati</taxon>
        <taxon>Bacteroidota</taxon>
        <taxon>Cytophagia</taxon>
        <taxon>Cytophagales</taxon>
        <taxon>Hymenobacteraceae</taxon>
        <taxon>Pontibacter</taxon>
    </lineage>
</organism>
<name>A0ABS6X7H3_9BACT</name>
<feature type="transmembrane region" description="Helical" evidence="1">
    <location>
        <begin position="213"/>
        <end position="236"/>
    </location>
</feature>
<accession>A0ABS6X7H3</accession>
<keyword evidence="1" id="KW-0812">Transmembrane</keyword>
<reference evidence="2 3" key="1">
    <citation type="submission" date="2021-07" db="EMBL/GenBank/DDBJ databases">
        <authorList>
            <person name="Kim M.K."/>
        </authorList>
    </citation>
    <scope>NUCLEOTIDE SEQUENCE [LARGE SCALE GENOMIC DNA]</scope>
    <source>
        <strain evidence="2 3">HLY7-15</strain>
    </source>
</reference>
<evidence type="ECO:0000313" key="2">
    <source>
        <dbReference type="EMBL" id="MBW3363934.1"/>
    </source>
</evidence>
<gene>
    <name evidence="2" type="ORF">KYK27_02685</name>
</gene>
<evidence type="ECO:0000256" key="1">
    <source>
        <dbReference type="SAM" id="Phobius"/>
    </source>
</evidence>
<dbReference type="EMBL" id="JAHWXQ010000001">
    <property type="protein sequence ID" value="MBW3363934.1"/>
    <property type="molecule type" value="Genomic_DNA"/>
</dbReference>
<dbReference type="InterPro" id="IPR052724">
    <property type="entry name" value="GT117_domain-containing"/>
</dbReference>
<dbReference type="Proteomes" id="UP000774935">
    <property type="component" value="Unassembled WGS sequence"/>
</dbReference>
<feature type="transmembrane region" description="Helical" evidence="1">
    <location>
        <begin position="176"/>
        <end position="207"/>
    </location>
</feature>
<feature type="transmembrane region" description="Helical" evidence="1">
    <location>
        <begin position="529"/>
        <end position="552"/>
    </location>
</feature>
<dbReference type="PANTHER" id="PTHR16214:SF3">
    <property type="entry name" value="TRANSMEMBRANE PROTEIN 260"/>
    <property type="match status" value="1"/>
</dbReference>
<keyword evidence="1" id="KW-0472">Membrane</keyword>
<feature type="transmembrane region" description="Helical" evidence="1">
    <location>
        <begin position="499"/>
        <end position="517"/>
    </location>
</feature>
<dbReference type="InterPro" id="IPR021280">
    <property type="entry name" value="TMEM260-like"/>
</dbReference>
<evidence type="ECO:0000313" key="3">
    <source>
        <dbReference type="Proteomes" id="UP000774935"/>
    </source>
</evidence>
<keyword evidence="3" id="KW-1185">Reference proteome</keyword>
<proteinExistence type="predicted"/>
<feature type="transmembrane region" description="Helical" evidence="1">
    <location>
        <begin position="248"/>
        <end position="275"/>
    </location>
</feature>
<comment type="caution">
    <text evidence="2">The sequence shown here is derived from an EMBL/GenBank/DDBJ whole genome shotgun (WGS) entry which is preliminary data.</text>
</comment>
<feature type="transmembrane region" description="Helical" evidence="1">
    <location>
        <begin position="113"/>
        <end position="134"/>
    </location>
</feature>
<feature type="transmembrane region" description="Helical" evidence="1">
    <location>
        <begin position="146"/>
        <end position="164"/>
    </location>
</feature>
<keyword evidence="1" id="KW-1133">Transmembrane helix</keyword>
<protein>
    <submittedName>
        <fullName evidence="2">DUF2723 domain-containing protein</fullName>
    </submittedName>
</protein>
<feature type="transmembrane region" description="Helical" evidence="1">
    <location>
        <begin position="564"/>
        <end position="583"/>
    </location>
</feature>
<dbReference type="PANTHER" id="PTHR16214">
    <property type="entry name" value="TRANSMEMBRANE PROTEIN 260"/>
    <property type="match status" value="1"/>
</dbReference>
<feature type="transmembrane region" description="Helical" evidence="1">
    <location>
        <begin position="287"/>
        <end position="308"/>
    </location>
</feature>
<feature type="transmembrane region" description="Helical" evidence="1">
    <location>
        <begin position="476"/>
        <end position="493"/>
    </location>
</feature>
<dbReference type="RefSeq" id="WP_199108511.1">
    <property type="nucleotide sequence ID" value="NZ_JAHWXQ010000001.1"/>
</dbReference>